<keyword evidence="2" id="KW-1185">Reference proteome</keyword>
<evidence type="ECO:0000313" key="1">
    <source>
        <dbReference type="EMBL" id="OII77342.1"/>
    </source>
</evidence>
<dbReference type="GeneID" id="92365176"/>
<dbReference type="RefSeq" id="XP_067069188.1">
    <property type="nucleotide sequence ID" value="XM_067211230.1"/>
</dbReference>
<sequence length="254" mass="29419">MDRTFDFFELCGIPYMNNNNEVSPFIVKSNQICYKIQDIIVQLEKTKIKDIASLVTSKDSNLDLSSSITNKVQECQNDIVNLEKFIKSDILDKDELKALEANRRMIVSCIYTLLGELTSKVQAMMTRKLEYQYQKNKRFVANNKYLNSTLYSSLNNKANNEQDSYDINSDDLTPEMQKISQNLLAHFTSDLDILRTSQNQLHEISNLMSFFSTKIQEQSEVCSSILVNARDTIESMDNSKDHLDKLEKYNKSRR</sequence>
<name>A0A1J4MT53_9CRYT</name>
<dbReference type="Proteomes" id="UP000186804">
    <property type="component" value="Unassembled WGS sequence"/>
</dbReference>
<reference evidence="1 2" key="1">
    <citation type="submission" date="2016-10" db="EMBL/GenBank/DDBJ databases">
        <title>Reductive evolution of mitochondrial metabolism and differential evolution of invasion-related proteins in Cryptosporidium.</title>
        <authorList>
            <person name="Liu S."/>
            <person name="Roellig D.M."/>
            <person name="Guo Y."/>
            <person name="Li N."/>
            <person name="Frace M.A."/>
            <person name="Tang K."/>
            <person name="Zhang L."/>
            <person name="Feng Y."/>
            <person name="Xiao L."/>
        </authorList>
    </citation>
    <scope>NUCLEOTIDE SEQUENCE [LARGE SCALE GENOMIC DNA]</scope>
    <source>
        <strain evidence="1">30847</strain>
    </source>
</reference>
<protein>
    <recommendedName>
        <fullName evidence="3">SNARE domain-containing protein</fullName>
    </recommendedName>
</protein>
<organism evidence="1 2">
    <name type="scientific">Cryptosporidium andersoni</name>
    <dbReference type="NCBI Taxonomy" id="117008"/>
    <lineage>
        <taxon>Eukaryota</taxon>
        <taxon>Sar</taxon>
        <taxon>Alveolata</taxon>
        <taxon>Apicomplexa</taxon>
        <taxon>Conoidasida</taxon>
        <taxon>Coccidia</taxon>
        <taxon>Eucoccidiorida</taxon>
        <taxon>Eimeriorina</taxon>
        <taxon>Cryptosporidiidae</taxon>
        <taxon>Cryptosporidium</taxon>
    </lineage>
</organism>
<gene>
    <name evidence="1" type="ORF">cand_009910</name>
</gene>
<proteinExistence type="predicted"/>
<evidence type="ECO:0008006" key="3">
    <source>
        <dbReference type="Google" id="ProtNLM"/>
    </source>
</evidence>
<comment type="caution">
    <text evidence="1">The sequence shown here is derived from an EMBL/GenBank/DDBJ whole genome shotgun (WGS) entry which is preliminary data.</text>
</comment>
<dbReference type="AlphaFoldDB" id="A0A1J4MT53"/>
<dbReference type="OrthoDB" id="342981at2759"/>
<dbReference type="VEuPathDB" id="CryptoDB:cand_009910"/>
<dbReference type="EMBL" id="LRBS01000040">
    <property type="protein sequence ID" value="OII77342.1"/>
    <property type="molecule type" value="Genomic_DNA"/>
</dbReference>
<accession>A0A1J4MT53</accession>
<evidence type="ECO:0000313" key="2">
    <source>
        <dbReference type="Proteomes" id="UP000186804"/>
    </source>
</evidence>